<evidence type="ECO:0000256" key="5">
    <source>
        <dbReference type="ARBA" id="ARBA00023136"/>
    </source>
</evidence>
<feature type="transmembrane region" description="Helical" evidence="6">
    <location>
        <begin position="185"/>
        <end position="203"/>
    </location>
</feature>
<reference evidence="9" key="1">
    <citation type="submission" date="2016-10" db="EMBL/GenBank/DDBJ databases">
        <authorList>
            <person name="Varghese N."/>
            <person name="Submissions S."/>
        </authorList>
    </citation>
    <scope>NUCLEOTIDE SEQUENCE [LARGE SCALE GENOMIC DNA]</scope>
    <source>
        <strain evidence="9">DSM 21620</strain>
    </source>
</reference>
<dbReference type="Pfam" id="PF09335">
    <property type="entry name" value="VTT_dom"/>
    <property type="match status" value="1"/>
</dbReference>
<feature type="domain" description="VTT" evidence="7">
    <location>
        <begin position="61"/>
        <end position="177"/>
    </location>
</feature>
<dbReference type="InterPro" id="IPR015414">
    <property type="entry name" value="TMEM64"/>
</dbReference>
<dbReference type="InterPro" id="IPR032816">
    <property type="entry name" value="VTT_dom"/>
</dbReference>
<dbReference type="PANTHER" id="PTHR12677:SF59">
    <property type="entry name" value="GOLGI APPARATUS MEMBRANE PROTEIN TVP38-RELATED"/>
    <property type="match status" value="1"/>
</dbReference>
<evidence type="ECO:0000259" key="7">
    <source>
        <dbReference type="Pfam" id="PF09335"/>
    </source>
</evidence>
<dbReference type="RefSeq" id="WP_170829768.1">
    <property type="nucleotide sequence ID" value="NZ_FMZB01000016.1"/>
</dbReference>
<evidence type="ECO:0000256" key="6">
    <source>
        <dbReference type="RuleBase" id="RU366058"/>
    </source>
</evidence>
<sequence>MKGKKVVKSMAIGLLVLFLFWFVREHINLSPEEIQGWIVSFGIISPLIYMGIYTIKPVIFFPSSVLSIAGGLAFGFIKGTIFILIGSAGAAIVAYFLAHFFSERFGDKDLGERVEKIKQKLHDEGFFYVLVMRVLPVFNYDLVSYVAGLTNVKFKQYMAASIVGVLPGTMTYALVGSSIVSFNYMYLAIILLIILICALIGFWKRDKIKEILT</sequence>
<keyword evidence="3 6" id="KW-0812">Transmembrane</keyword>
<keyword evidence="2 6" id="KW-1003">Cell membrane</keyword>
<dbReference type="AlphaFoldDB" id="A0A1G6WF90"/>
<evidence type="ECO:0000256" key="3">
    <source>
        <dbReference type="ARBA" id="ARBA00022692"/>
    </source>
</evidence>
<dbReference type="GO" id="GO:0005886">
    <property type="term" value="C:plasma membrane"/>
    <property type="evidence" value="ECO:0007669"/>
    <property type="project" value="UniProtKB-SubCell"/>
</dbReference>
<feature type="transmembrane region" description="Helical" evidence="6">
    <location>
        <begin position="82"/>
        <end position="101"/>
    </location>
</feature>
<evidence type="ECO:0000256" key="2">
    <source>
        <dbReference type="ARBA" id="ARBA00022475"/>
    </source>
</evidence>
<keyword evidence="4 6" id="KW-1133">Transmembrane helix</keyword>
<dbReference type="EMBL" id="FMZB01000016">
    <property type="protein sequence ID" value="SDD64434.1"/>
    <property type="molecule type" value="Genomic_DNA"/>
</dbReference>
<accession>A0A1G6WF90</accession>
<keyword evidence="9" id="KW-1185">Reference proteome</keyword>
<dbReference type="PANTHER" id="PTHR12677">
    <property type="entry name" value="GOLGI APPARATUS MEMBRANE PROTEIN TVP38-RELATED"/>
    <property type="match status" value="1"/>
</dbReference>
<dbReference type="Proteomes" id="UP000198666">
    <property type="component" value="Unassembled WGS sequence"/>
</dbReference>
<evidence type="ECO:0000256" key="4">
    <source>
        <dbReference type="ARBA" id="ARBA00022989"/>
    </source>
</evidence>
<feature type="transmembrane region" description="Helical" evidence="6">
    <location>
        <begin position="6"/>
        <end position="23"/>
    </location>
</feature>
<evidence type="ECO:0000256" key="1">
    <source>
        <dbReference type="ARBA" id="ARBA00004651"/>
    </source>
</evidence>
<organism evidence="8 9">
    <name type="scientific">Terribacillus halophilus</name>
    <dbReference type="NCBI Taxonomy" id="361279"/>
    <lineage>
        <taxon>Bacteria</taxon>
        <taxon>Bacillati</taxon>
        <taxon>Bacillota</taxon>
        <taxon>Bacilli</taxon>
        <taxon>Bacillales</taxon>
        <taxon>Bacillaceae</taxon>
        <taxon>Terribacillus</taxon>
    </lineage>
</organism>
<comment type="subcellular location">
    <subcellularLocation>
        <location evidence="1 6">Cell membrane</location>
        <topology evidence="1 6">Multi-pass membrane protein</topology>
    </subcellularLocation>
</comment>
<proteinExistence type="inferred from homology"/>
<gene>
    <name evidence="8" type="ORF">SAMN05421663_11627</name>
</gene>
<feature type="transmembrane region" description="Helical" evidence="6">
    <location>
        <begin position="58"/>
        <end position="77"/>
    </location>
</feature>
<keyword evidence="5 6" id="KW-0472">Membrane</keyword>
<feature type="transmembrane region" description="Helical" evidence="6">
    <location>
        <begin position="35"/>
        <end position="52"/>
    </location>
</feature>
<evidence type="ECO:0000313" key="8">
    <source>
        <dbReference type="EMBL" id="SDD64434.1"/>
    </source>
</evidence>
<feature type="transmembrane region" description="Helical" evidence="6">
    <location>
        <begin position="159"/>
        <end position="179"/>
    </location>
</feature>
<name>A0A1G6WF90_9BACI</name>
<dbReference type="STRING" id="361279.SAMN05421663_11627"/>
<comment type="similarity">
    <text evidence="6">Belongs to the TVP38/TMEM64 family.</text>
</comment>
<protein>
    <recommendedName>
        <fullName evidence="6">TVP38/TMEM64 family membrane protein</fullName>
    </recommendedName>
</protein>
<evidence type="ECO:0000313" key="9">
    <source>
        <dbReference type="Proteomes" id="UP000198666"/>
    </source>
</evidence>